<name>A0AAE3GTP3_9CYAN</name>
<accession>A0AAE3GTP3</accession>
<reference evidence="1" key="1">
    <citation type="submission" date="2022-06" db="EMBL/GenBank/DDBJ databases">
        <title>New cyanobacteria of genus Symplocastrum in benthos of Lake Baikal.</title>
        <authorList>
            <person name="Sorokovikova E."/>
            <person name="Tikhonova I."/>
            <person name="Krasnopeev A."/>
            <person name="Evseev P."/>
            <person name="Gladkikh A."/>
            <person name="Belykh O."/>
        </authorList>
    </citation>
    <scope>NUCLEOTIDE SEQUENCE</scope>
    <source>
        <strain evidence="1">BBK-W-15</strain>
    </source>
</reference>
<dbReference type="Proteomes" id="UP001204953">
    <property type="component" value="Unassembled WGS sequence"/>
</dbReference>
<organism evidence="1 2">
    <name type="scientific">Limnofasciculus baicalensis BBK-W-15</name>
    <dbReference type="NCBI Taxonomy" id="2699891"/>
    <lineage>
        <taxon>Bacteria</taxon>
        <taxon>Bacillati</taxon>
        <taxon>Cyanobacteriota</taxon>
        <taxon>Cyanophyceae</taxon>
        <taxon>Coleofasciculales</taxon>
        <taxon>Coleofasciculaceae</taxon>
        <taxon>Limnofasciculus</taxon>
        <taxon>Limnofasciculus baicalensis</taxon>
    </lineage>
</organism>
<evidence type="ECO:0000313" key="2">
    <source>
        <dbReference type="Proteomes" id="UP001204953"/>
    </source>
</evidence>
<dbReference type="AlphaFoldDB" id="A0AAE3GTP3"/>
<gene>
    <name evidence="1" type="ORF">NJ959_17085</name>
</gene>
<protein>
    <submittedName>
        <fullName evidence="1">Uncharacterized protein</fullName>
    </submittedName>
</protein>
<sequence length="73" mass="8220">MVSLVEFTAKVKQGIIEIPEEYQTNLTDGSEVKVAISLQNEQGRELSLMDRLAQNPISVKGLAKLTRDEINYR</sequence>
<keyword evidence="2" id="KW-1185">Reference proteome</keyword>
<proteinExistence type="predicted"/>
<dbReference type="EMBL" id="JAMZMM010000172">
    <property type="protein sequence ID" value="MCP2730149.1"/>
    <property type="molecule type" value="Genomic_DNA"/>
</dbReference>
<dbReference type="RefSeq" id="WP_254012914.1">
    <property type="nucleotide sequence ID" value="NZ_JAMZMM010000172.1"/>
</dbReference>
<comment type="caution">
    <text evidence="1">The sequence shown here is derived from an EMBL/GenBank/DDBJ whole genome shotgun (WGS) entry which is preliminary data.</text>
</comment>
<evidence type="ECO:0000313" key="1">
    <source>
        <dbReference type="EMBL" id="MCP2730149.1"/>
    </source>
</evidence>